<sequence length="121" mass="13638">MQISAKIEFLDGQKYTIARQMHEKGEGSFTLIDDIPSGNDFKTIGAQSLEFFYPVVAQKELQSFIHITPKNRRDKLSDILGFGEMTSLKTALRELQQSLQSRKPNMVSAAMDPLKKCVGTR</sequence>
<reference evidence="1 2" key="1">
    <citation type="journal article" date="2013" name="Genome Announc.">
        <title>Complete Genome Sequence of a Chinese Strain of 'Candidatus Liberibacter asiaticus'.</title>
        <authorList>
            <person name="Lin H."/>
            <person name="Han C.S."/>
            <person name="Liu B."/>
            <person name="Lou B."/>
            <person name="Bai X."/>
            <person name="Deng C."/>
            <person name="Civerolo E.L."/>
            <person name="Gupta G."/>
        </authorList>
    </citation>
    <scope>NUCLEOTIDE SEQUENCE [LARGE SCALE GENOMIC DNA]</scope>
    <source>
        <strain evidence="2">gxpsy</strain>
    </source>
</reference>
<dbReference type="Proteomes" id="UP000011820">
    <property type="component" value="Chromosome"/>
</dbReference>
<dbReference type="RefSeq" id="WP_015452518.1">
    <property type="nucleotide sequence ID" value="NC_020549.1"/>
</dbReference>
<evidence type="ECO:0000313" key="2">
    <source>
        <dbReference type="Proteomes" id="UP000011820"/>
    </source>
</evidence>
<accession>A0ABN4B0J8</accession>
<evidence type="ECO:0000313" key="1">
    <source>
        <dbReference type="EMBL" id="AGH16921.1"/>
    </source>
</evidence>
<dbReference type="GeneID" id="93076917"/>
<dbReference type="InterPro" id="IPR027417">
    <property type="entry name" value="P-loop_NTPase"/>
</dbReference>
<proteinExistence type="predicted"/>
<organism evidence="1 2">
    <name type="scientific">Candidatus Liberibacter asiaticus str. gxpsy</name>
    <dbReference type="NCBI Taxonomy" id="1174529"/>
    <lineage>
        <taxon>Bacteria</taxon>
        <taxon>Pseudomonadati</taxon>
        <taxon>Pseudomonadota</taxon>
        <taxon>Alphaproteobacteria</taxon>
        <taxon>Hyphomicrobiales</taxon>
        <taxon>Rhizobiaceae</taxon>
        <taxon>Liberibacter</taxon>
    </lineage>
</organism>
<dbReference type="Gene3D" id="3.40.50.300">
    <property type="entry name" value="P-loop containing nucleotide triphosphate hydrolases"/>
    <property type="match status" value="1"/>
</dbReference>
<keyword evidence="2" id="KW-1185">Reference proteome</keyword>
<name>A0ABN4B0J8_LIBAS</name>
<protein>
    <submittedName>
        <fullName evidence="1">Uncharacterized protein</fullName>
    </submittedName>
</protein>
<gene>
    <name evidence="1" type="ORF">WSI_02755</name>
</gene>
<dbReference type="EMBL" id="CP004005">
    <property type="protein sequence ID" value="AGH16921.1"/>
    <property type="molecule type" value="Genomic_DNA"/>
</dbReference>